<feature type="signal peptide" evidence="1">
    <location>
        <begin position="1"/>
        <end position="20"/>
    </location>
</feature>
<accession>A0A285BWQ9</accession>
<dbReference type="EMBL" id="LT907782">
    <property type="protein sequence ID" value="SNX59727.1"/>
    <property type="molecule type" value="Genomic_DNA"/>
</dbReference>
<evidence type="ECO:0000313" key="3">
    <source>
        <dbReference type="Proteomes" id="UP000242498"/>
    </source>
</evidence>
<evidence type="ECO:0008006" key="4">
    <source>
        <dbReference type="Google" id="ProtNLM"/>
    </source>
</evidence>
<dbReference type="Proteomes" id="UP000242498">
    <property type="component" value="Chromosome I"/>
</dbReference>
<dbReference type="OrthoDB" id="8778436at2"/>
<organism evidence="2 3">
    <name type="scientific">Nitrosomonas ureae</name>
    <dbReference type="NCBI Taxonomy" id="44577"/>
    <lineage>
        <taxon>Bacteria</taxon>
        <taxon>Pseudomonadati</taxon>
        <taxon>Pseudomonadota</taxon>
        <taxon>Betaproteobacteria</taxon>
        <taxon>Nitrosomonadales</taxon>
        <taxon>Nitrosomonadaceae</taxon>
        <taxon>Nitrosomonas</taxon>
    </lineage>
</organism>
<proteinExistence type="predicted"/>
<gene>
    <name evidence="2" type="ORF">SAMN06296273_1163</name>
</gene>
<evidence type="ECO:0000256" key="1">
    <source>
        <dbReference type="SAM" id="SignalP"/>
    </source>
</evidence>
<sequence length="114" mass="12409">MTIGTTVTTALAAVLANSWAVELPPEPTFPAIVFEIDSTPESDWVLGGGYTQHVITVVTFAYTKTELSTYKAAIQTAMEAITGFITEEESGDASFEELPGVYAYFQNFRIRTTT</sequence>
<evidence type="ECO:0000313" key="2">
    <source>
        <dbReference type="EMBL" id="SNX59727.1"/>
    </source>
</evidence>
<feature type="chain" id="PRO_5012153839" description="DUF3168 domain-containing protein" evidence="1">
    <location>
        <begin position="21"/>
        <end position="114"/>
    </location>
</feature>
<dbReference type="RefSeq" id="WP_096292441.1">
    <property type="nucleotide sequence ID" value="NZ_LT907782.1"/>
</dbReference>
<dbReference type="AlphaFoldDB" id="A0A285BWQ9"/>
<keyword evidence="1" id="KW-0732">Signal</keyword>
<name>A0A285BWQ9_9PROT</name>
<reference evidence="2 3" key="1">
    <citation type="submission" date="2017-08" db="EMBL/GenBank/DDBJ databases">
        <authorList>
            <person name="de Groot N.N."/>
        </authorList>
    </citation>
    <scope>NUCLEOTIDE SEQUENCE [LARGE SCALE GENOMIC DNA]</scope>
    <source>
        <strain evidence="2 3">Nm15</strain>
    </source>
</reference>
<protein>
    <recommendedName>
        <fullName evidence="4">DUF3168 domain-containing protein</fullName>
    </recommendedName>
</protein>